<proteinExistence type="predicted"/>
<dbReference type="Gene3D" id="3.30.460.40">
    <property type="match status" value="1"/>
</dbReference>
<accession>A0ABW3H9Q4</accession>
<name>A0ABW3H9Q4_9SPHN</name>
<dbReference type="RefSeq" id="WP_264943057.1">
    <property type="nucleotide sequence ID" value="NZ_JAPDRA010000002.1"/>
</dbReference>
<dbReference type="EMBL" id="JBHTJG010000002">
    <property type="protein sequence ID" value="MFD0946162.1"/>
    <property type="molecule type" value="Genomic_DNA"/>
</dbReference>
<evidence type="ECO:0000313" key="1">
    <source>
        <dbReference type="EMBL" id="MFD0946162.1"/>
    </source>
</evidence>
<organism evidence="1 2">
    <name type="scientific">Sphingomonas canadensis</name>
    <dbReference type="NCBI Taxonomy" id="1219257"/>
    <lineage>
        <taxon>Bacteria</taxon>
        <taxon>Pseudomonadati</taxon>
        <taxon>Pseudomonadota</taxon>
        <taxon>Alphaproteobacteria</taxon>
        <taxon>Sphingomonadales</taxon>
        <taxon>Sphingomonadaceae</taxon>
        <taxon>Sphingomonas</taxon>
    </lineage>
</organism>
<keyword evidence="2" id="KW-1185">Reference proteome</keyword>
<reference evidence="2" key="1">
    <citation type="journal article" date="2019" name="Int. J. Syst. Evol. Microbiol.">
        <title>The Global Catalogue of Microorganisms (GCM) 10K type strain sequencing project: providing services to taxonomists for standard genome sequencing and annotation.</title>
        <authorList>
            <consortium name="The Broad Institute Genomics Platform"/>
            <consortium name="The Broad Institute Genome Sequencing Center for Infectious Disease"/>
            <person name="Wu L."/>
            <person name="Ma J."/>
        </authorList>
    </citation>
    <scope>NUCLEOTIDE SEQUENCE [LARGE SCALE GENOMIC DNA]</scope>
    <source>
        <strain evidence="2">CCUG 62982</strain>
    </source>
</reference>
<gene>
    <name evidence="1" type="ORF">ACFQ1E_07430</name>
</gene>
<dbReference type="Pfam" id="PF14907">
    <property type="entry name" value="NTP_transf_5"/>
    <property type="match status" value="1"/>
</dbReference>
<comment type="caution">
    <text evidence="1">The sequence shown here is derived from an EMBL/GenBank/DDBJ whole genome shotgun (WGS) entry which is preliminary data.</text>
</comment>
<sequence>MPPLSPEFRLVCATCRWPRGEARIAAVRAAAADPALDWDRVIAVTKRQRVWGMVANGLAEAGVAAPPHVAEALDKRAQRIARTNLFAAAEVARIGAAFDAAGIDWMCFKGMPLAIEAFGNLTVKMSNDIDLLVPQDQVPAACQVLRDAGYARFSPGPEVADAQIPRWMELCKESGWRHPGNGLIVELHARLMANPALLPQAALGMPRRRIAISPATTVPTMGRELLFAYLVAHGAHHGWFRIKWLVDVAALLSASDAVAIERQYRAAQALGVGRCAAQALLLAHDLLALPLDPAFERELRRPAIHRLLVRIALSVMAGRHEAEEHDGPAARSLLPATFGNLLLRRGIGYKWRELASMAANPVDRATGRLPKGLGFLYPVLGGFRWIRRMTGLMDGHAPARGG</sequence>
<protein>
    <submittedName>
        <fullName evidence="1">Nucleotidyltransferase family protein</fullName>
    </submittedName>
</protein>
<dbReference type="Proteomes" id="UP001596977">
    <property type="component" value="Unassembled WGS sequence"/>
</dbReference>
<dbReference type="InterPro" id="IPR039498">
    <property type="entry name" value="NTP_transf_5"/>
</dbReference>
<evidence type="ECO:0000313" key="2">
    <source>
        <dbReference type="Proteomes" id="UP001596977"/>
    </source>
</evidence>